<gene>
    <name evidence="1" type="ORF">Goarm_006326</name>
</gene>
<evidence type="ECO:0000313" key="1">
    <source>
        <dbReference type="EMBL" id="MBA0833919.1"/>
    </source>
</evidence>
<dbReference type="Proteomes" id="UP000593575">
    <property type="component" value="Unassembled WGS sequence"/>
</dbReference>
<dbReference type="EMBL" id="JABFAE010000008">
    <property type="protein sequence ID" value="MBA0833919.1"/>
    <property type="molecule type" value="Genomic_DNA"/>
</dbReference>
<organism evidence="1 2">
    <name type="scientific">Gossypium armourianum</name>
    <dbReference type="NCBI Taxonomy" id="34283"/>
    <lineage>
        <taxon>Eukaryota</taxon>
        <taxon>Viridiplantae</taxon>
        <taxon>Streptophyta</taxon>
        <taxon>Embryophyta</taxon>
        <taxon>Tracheophyta</taxon>
        <taxon>Spermatophyta</taxon>
        <taxon>Magnoliopsida</taxon>
        <taxon>eudicotyledons</taxon>
        <taxon>Gunneridae</taxon>
        <taxon>Pentapetalae</taxon>
        <taxon>rosids</taxon>
        <taxon>malvids</taxon>
        <taxon>Malvales</taxon>
        <taxon>Malvaceae</taxon>
        <taxon>Malvoideae</taxon>
        <taxon>Gossypium</taxon>
    </lineage>
</organism>
<reference evidence="1 2" key="1">
    <citation type="journal article" date="2019" name="Genome Biol. Evol.">
        <title>Insights into the evolution of the New World diploid cottons (Gossypium, subgenus Houzingenia) based on genome sequencing.</title>
        <authorList>
            <person name="Grover C.E."/>
            <person name="Arick M.A. 2nd"/>
            <person name="Thrash A."/>
            <person name="Conover J.L."/>
            <person name="Sanders W.S."/>
            <person name="Peterson D.G."/>
            <person name="Frelichowski J.E."/>
            <person name="Scheffler J.A."/>
            <person name="Scheffler B.E."/>
            <person name="Wendel J.F."/>
        </authorList>
    </citation>
    <scope>NUCLEOTIDE SEQUENCE [LARGE SCALE GENOMIC DNA]</scope>
    <source>
        <strain evidence="1">6</strain>
        <tissue evidence="1">Leaf</tissue>
    </source>
</reference>
<dbReference type="AlphaFoldDB" id="A0A7J9JHP7"/>
<comment type="caution">
    <text evidence="1">The sequence shown here is derived from an EMBL/GenBank/DDBJ whole genome shotgun (WGS) entry which is preliminary data.</text>
</comment>
<keyword evidence="2" id="KW-1185">Reference proteome</keyword>
<evidence type="ECO:0000313" key="2">
    <source>
        <dbReference type="Proteomes" id="UP000593575"/>
    </source>
</evidence>
<accession>A0A7J9JHP7</accession>
<name>A0A7J9JHP7_9ROSI</name>
<sequence>MMAILVQTGLEKVVIEKKPKNLDQTECDKLDEVLMEKTSSALWKRLETFMRLSLWLTI</sequence>
<proteinExistence type="predicted"/>
<protein>
    <submittedName>
        <fullName evidence="1">Uncharacterized protein</fullName>
    </submittedName>
</protein>